<dbReference type="InterPro" id="IPR048254">
    <property type="entry name" value="CDP_ALCOHOL_P_TRANSF_CS"/>
</dbReference>
<feature type="transmembrane region" description="Helical" evidence="12">
    <location>
        <begin position="106"/>
        <end position="126"/>
    </location>
</feature>
<dbReference type="PANTHER" id="PTHR14269:SF11">
    <property type="entry name" value="CDP-DIACYLGLYCEROL--GLYCEROL-3-PHOSPHATE 3-PHOSPHATIDYLTRANSFERASE"/>
    <property type="match status" value="1"/>
</dbReference>
<organism evidence="13">
    <name type="scientific">candidate division WOR-3 bacterium</name>
    <dbReference type="NCBI Taxonomy" id="2052148"/>
    <lineage>
        <taxon>Bacteria</taxon>
        <taxon>Bacteria division WOR-3</taxon>
    </lineage>
</organism>
<dbReference type="GO" id="GO:0046474">
    <property type="term" value="P:glycerophospholipid biosynthetic process"/>
    <property type="evidence" value="ECO:0007669"/>
    <property type="project" value="TreeGrafter"/>
</dbReference>
<evidence type="ECO:0000313" key="13">
    <source>
        <dbReference type="EMBL" id="HHS51693.1"/>
    </source>
</evidence>
<dbReference type="Pfam" id="PF01066">
    <property type="entry name" value="CDP-OH_P_transf"/>
    <property type="match status" value="1"/>
</dbReference>
<feature type="transmembrane region" description="Helical" evidence="12">
    <location>
        <begin position="138"/>
        <end position="156"/>
    </location>
</feature>
<dbReference type="GO" id="GO:0016020">
    <property type="term" value="C:membrane"/>
    <property type="evidence" value="ECO:0007669"/>
    <property type="project" value="UniProtKB-SubCell"/>
</dbReference>
<dbReference type="InterPro" id="IPR050324">
    <property type="entry name" value="CDP-alcohol_PTase-I"/>
</dbReference>
<evidence type="ECO:0000256" key="1">
    <source>
        <dbReference type="ARBA" id="ARBA00004141"/>
    </source>
</evidence>
<keyword evidence="4 11" id="KW-0808">Transferase</keyword>
<dbReference type="PIRSF" id="PIRSF000847">
    <property type="entry name" value="Phos_ph_gly_syn"/>
    <property type="match status" value="1"/>
</dbReference>
<evidence type="ECO:0000256" key="4">
    <source>
        <dbReference type="ARBA" id="ARBA00022679"/>
    </source>
</evidence>
<evidence type="ECO:0000256" key="3">
    <source>
        <dbReference type="ARBA" id="ARBA00022516"/>
    </source>
</evidence>
<feature type="transmembrane region" description="Helical" evidence="12">
    <location>
        <begin position="168"/>
        <end position="188"/>
    </location>
</feature>
<comment type="similarity">
    <text evidence="2 11">Belongs to the CDP-alcohol phosphatidyltransferase class-I family.</text>
</comment>
<keyword evidence="5 12" id="KW-0812">Transmembrane</keyword>
<evidence type="ECO:0000256" key="7">
    <source>
        <dbReference type="ARBA" id="ARBA00023098"/>
    </source>
</evidence>
<keyword evidence="7" id="KW-0443">Lipid metabolism</keyword>
<comment type="subcellular location">
    <subcellularLocation>
        <location evidence="1">Membrane</location>
        <topology evidence="1">Multi-pass membrane protein</topology>
    </subcellularLocation>
</comment>
<reference evidence="13" key="1">
    <citation type="journal article" date="2020" name="mSystems">
        <title>Genome- and Community-Level Interaction Insights into Carbon Utilization and Element Cycling Functions of Hydrothermarchaeota in Hydrothermal Sediment.</title>
        <authorList>
            <person name="Zhou Z."/>
            <person name="Liu Y."/>
            <person name="Xu W."/>
            <person name="Pan J."/>
            <person name="Luo Z.H."/>
            <person name="Li M."/>
        </authorList>
    </citation>
    <scope>NUCLEOTIDE SEQUENCE [LARGE SCALE GENOMIC DNA]</scope>
    <source>
        <strain evidence="13">SpSt-876</strain>
    </source>
</reference>
<dbReference type="InterPro" id="IPR004570">
    <property type="entry name" value="Phosphatidylglycerol_P_synth"/>
</dbReference>
<protein>
    <submittedName>
        <fullName evidence="13">CDP-alcohol phosphatidyltransferase family protein</fullName>
    </submittedName>
</protein>
<evidence type="ECO:0000256" key="9">
    <source>
        <dbReference type="ARBA" id="ARBA00023209"/>
    </source>
</evidence>
<feature type="transmembrane region" description="Helical" evidence="12">
    <location>
        <begin position="34"/>
        <end position="60"/>
    </location>
</feature>
<keyword evidence="3" id="KW-0444">Lipid biosynthesis</keyword>
<dbReference type="Gene3D" id="1.20.120.1760">
    <property type="match status" value="1"/>
</dbReference>
<dbReference type="GO" id="GO:0008444">
    <property type="term" value="F:CDP-diacylglycerol-glycerol-3-phosphate 3-phosphatidyltransferase activity"/>
    <property type="evidence" value="ECO:0007669"/>
    <property type="project" value="InterPro"/>
</dbReference>
<proteinExistence type="inferred from homology"/>
<keyword evidence="10" id="KW-1208">Phospholipid metabolism</keyword>
<dbReference type="EMBL" id="DTLI01000057">
    <property type="protein sequence ID" value="HHS51693.1"/>
    <property type="molecule type" value="Genomic_DNA"/>
</dbReference>
<evidence type="ECO:0000256" key="11">
    <source>
        <dbReference type="RuleBase" id="RU003750"/>
    </source>
</evidence>
<evidence type="ECO:0000256" key="5">
    <source>
        <dbReference type="ARBA" id="ARBA00022692"/>
    </source>
</evidence>
<keyword evidence="9" id="KW-0594">Phospholipid biosynthesis</keyword>
<dbReference type="PROSITE" id="PS00379">
    <property type="entry name" value="CDP_ALCOHOL_P_TRANSF"/>
    <property type="match status" value="1"/>
</dbReference>
<dbReference type="InterPro" id="IPR000462">
    <property type="entry name" value="CDP-OH_P_trans"/>
</dbReference>
<sequence length="194" mass="21577">MADIDQSNPENRGNRLELGKVLTLPNFLSISRLFLLPLILLALATGQSVTALILMLLSWLSDALDGYLARKMDLVSNLGKLLDHLVDKIWVGTILVTLVLVKDLPVYIATAVIIRDLLIVLGGSLLANLKKNILSSNFMGKVAGFLFALIIVVYTIDIKRLDFIKNYLLIAVMVAVILSFINYLYLFFKTINRS</sequence>
<evidence type="ECO:0000256" key="6">
    <source>
        <dbReference type="ARBA" id="ARBA00022989"/>
    </source>
</evidence>
<accession>A0A7C6A8U9</accession>
<name>A0A7C6A8U9_UNCW3</name>
<evidence type="ECO:0000256" key="2">
    <source>
        <dbReference type="ARBA" id="ARBA00010441"/>
    </source>
</evidence>
<evidence type="ECO:0000256" key="8">
    <source>
        <dbReference type="ARBA" id="ARBA00023136"/>
    </source>
</evidence>
<dbReference type="InterPro" id="IPR043130">
    <property type="entry name" value="CDP-OH_PTrfase_TM_dom"/>
</dbReference>
<comment type="caution">
    <text evidence="13">The sequence shown here is derived from an EMBL/GenBank/DDBJ whole genome shotgun (WGS) entry which is preliminary data.</text>
</comment>
<gene>
    <name evidence="13" type="ORF">ENW73_02340</name>
</gene>
<dbReference type="AlphaFoldDB" id="A0A7C6A8U9"/>
<dbReference type="PANTHER" id="PTHR14269">
    <property type="entry name" value="CDP-DIACYLGLYCEROL--GLYCEROL-3-PHOSPHATE 3-PHOSPHATIDYLTRANSFERASE-RELATED"/>
    <property type="match status" value="1"/>
</dbReference>
<evidence type="ECO:0000256" key="12">
    <source>
        <dbReference type="SAM" id="Phobius"/>
    </source>
</evidence>
<keyword evidence="6 12" id="KW-1133">Transmembrane helix</keyword>
<keyword evidence="8 12" id="KW-0472">Membrane</keyword>
<evidence type="ECO:0000256" key="10">
    <source>
        <dbReference type="ARBA" id="ARBA00023264"/>
    </source>
</evidence>